<sequence>MVVGWKLGGEPLARVRRGTDQKADATAKASRGVPSSSSRGKKYSCMETKRTSGREPKAATVRSVWHWNNRRSSIRECQGWSAQKVEAVPIDVVNSKKMWSPVTALTVTVLTVTVQVASDSGHKQLESRVPVFFSIADDNGHGRRESRVTEIEVVGNGSRWRLWLRTTRVAGDRRCITGDGDRGQNSHVGEMFKQYRFFS</sequence>
<evidence type="ECO:0000313" key="3">
    <source>
        <dbReference type="Proteomes" id="UP000077202"/>
    </source>
</evidence>
<feature type="compositionally biased region" description="Basic and acidic residues" evidence="1">
    <location>
        <begin position="47"/>
        <end position="56"/>
    </location>
</feature>
<dbReference type="EMBL" id="LVLJ01002210">
    <property type="protein sequence ID" value="OAE26177.1"/>
    <property type="molecule type" value="Genomic_DNA"/>
</dbReference>
<dbReference type="Proteomes" id="UP000077202">
    <property type="component" value="Unassembled WGS sequence"/>
</dbReference>
<gene>
    <name evidence="2" type="ORF">AXG93_3457s1000</name>
</gene>
<evidence type="ECO:0000256" key="1">
    <source>
        <dbReference type="SAM" id="MobiDB-lite"/>
    </source>
</evidence>
<accession>A0A176VZH0</accession>
<feature type="region of interest" description="Disordered" evidence="1">
    <location>
        <begin position="13"/>
        <end position="56"/>
    </location>
</feature>
<reference evidence="2" key="1">
    <citation type="submission" date="2016-03" db="EMBL/GenBank/DDBJ databases">
        <title>Mechanisms controlling the formation of the plant cell surface in tip-growing cells are functionally conserved among land plants.</title>
        <authorList>
            <person name="Honkanen S."/>
            <person name="Jones V.A."/>
            <person name="Morieri G."/>
            <person name="Champion C."/>
            <person name="Hetherington A.J."/>
            <person name="Kelly S."/>
            <person name="Saint-Marcoux D."/>
            <person name="Proust H."/>
            <person name="Prescott H."/>
            <person name="Dolan L."/>
        </authorList>
    </citation>
    <scope>NUCLEOTIDE SEQUENCE [LARGE SCALE GENOMIC DNA]</scope>
    <source>
        <tissue evidence="2">Whole gametophyte</tissue>
    </source>
</reference>
<name>A0A176VZH0_MARPO</name>
<organism evidence="2 3">
    <name type="scientific">Marchantia polymorpha subsp. ruderalis</name>
    <dbReference type="NCBI Taxonomy" id="1480154"/>
    <lineage>
        <taxon>Eukaryota</taxon>
        <taxon>Viridiplantae</taxon>
        <taxon>Streptophyta</taxon>
        <taxon>Embryophyta</taxon>
        <taxon>Marchantiophyta</taxon>
        <taxon>Marchantiopsida</taxon>
        <taxon>Marchantiidae</taxon>
        <taxon>Marchantiales</taxon>
        <taxon>Marchantiaceae</taxon>
        <taxon>Marchantia</taxon>
    </lineage>
</organism>
<evidence type="ECO:0000313" key="2">
    <source>
        <dbReference type="EMBL" id="OAE26177.1"/>
    </source>
</evidence>
<protein>
    <submittedName>
        <fullName evidence="2">Uncharacterized protein</fullName>
    </submittedName>
</protein>
<comment type="caution">
    <text evidence="2">The sequence shown here is derived from an EMBL/GenBank/DDBJ whole genome shotgun (WGS) entry which is preliminary data.</text>
</comment>
<dbReference type="AlphaFoldDB" id="A0A176VZH0"/>
<keyword evidence="3" id="KW-1185">Reference proteome</keyword>
<proteinExistence type="predicted"/>